<proteinExistence type="predicted"/>
<feature type="compositionally biased region" description="Polar residues" evidence="1">
    <location>
        <begin position="26"/>
        <end position="41"/>
    </location>
</feature>
<organism evidence="3 4">
    <name type="scientific">Cnephaeus nilssonii</name>
    <name type="common">Northern bat</name>
    <name type="synonym">Eptesicus nilssonii</name>
    <dbReference type="NCBI Taxonomy" id="3371016"/>
    <lineage>
        <taxon>Eukaryota</taxon>
        <taxon>Metazoa</taxon>
        <taxon>Chordata</taxon>
        <taxon>Craniata</taxon>
        <taxon>Vertebrata</taxon>
        <taxon>Euteleostomi</taxon>
        <taxon>Mammalia</taxon>
        <taxon>Eutheria</taxon>
        <taxon>Laurasiatheria</taxon>
        <taxon>Chiroptera</taxon>
        <taxon>Yangochiroptera</taxon>
        <taxon>Vespertilionidae</taxon>
        <taxon>Cnephaeus</taxon>
    </lineage>
</organism>
<dbReference type="InterPro" id="IPR013783">
    <property type="entry name" value="Ig-like_fold"/>
</dbReference>
<dbReference type="InterPro" id="IPR003961">
    <property type="entry name" value="FN3_dom"/>
</dbReference>
<reference evidence="3" key="1">
    <citation type="submission" date="2023-06" db="EMBL/GenBank/DDBJ databases">
        <title>Reference genome for the Northern bat (Eptesicus nilssonii), a most northern bat species.</title>
        <authorList>
            <person name="Laine V.N."/>
            <person name="Pulliainen A.T."/>
            <person name="Lilley T.M."/>
        </authorList>
    </citation>
    <scope>NUCLEOTIDE SEQUENCE</scope>
    <source>
        <strain evidence="3">BLF_Eptnil</strain>
        <tissue evidence="3">Kidney</tissue>
    </source>
</reference>
<name>A0AA40HGU7_CNENI</name>
<feature type="domain" description="Fibronectin type-III" evidence="2">
    <location>
        <begin position="57"/>
        <end position="95"/>
    </location>
</feature>
<dbReference type="SUPFAM" id="SSF49265">
    <property type="entry name" value="Fibronectin type III"/>
    <property type="match status" value="1"/>
</dbReference>
<dbReference type="InterPro" id="IPR036116">
    <property type="entry name" value="FN3_sf"/>
</dbReference>
<comment type="caution">
    <text evidence="3">The sequence shown here is derived from an EMBL/GenBank/DDBJ whole genome shotgun (WGS) entry which is preliminary data.</text>
</comment>
<evidence type="ECO:0000313" key="4">
    <source>
        <dbReference type="Proteomes" id="UP001177744"/>
    </source>
</evidence>
<evidence type="ECO:0000259" key="2">
    <source>
        <dbReference type="Pfam" id="PF00041"/>
    </source>
</evidence>
<dbReference type="EMBL" id="JAULJE010000020">
    <property type="protein sequence ID" value="KAK1330878.1"/>
    <property type="molecule type" value="Genomic_DNA"/>
</dbReference>
<gene>
    <name evidence="3" type="ORF">QTO34_008820</name>
</gene>
<dbReference type="Pfam" id="PF00041">
    <property type="entry name" value="fn3"/>
    <property type="match status" value="1"/>
</dbReference>
<dbReference type="Gene3D" id="2.60.40.10">
    <property type="entry name" value="Immunoglobulins"/>
    <property type="match status" value="1"/>
</dbReference>
<dbReference type="Proteomes" id="UP001177744">
    <property type="component" value="Unassembled WGS sequence"/>
</dbReference>
<dbReference type="CDD" id="cd00063">
    <property type="entry name" value="FN3"/>
    <property type="match status" value="1"/>
</dbReference>
<keyword evidence="4" id="KW-1185">Reference proteome</keyword>
<sequence>MPPKTRTRPGPADTLEQGTGWARALSQGQGPLSRRNPSSLTGGKEFLDSGVAKRVFSVKFSELTTTSVNVSWEAPQFPNGILEGYRLVYEPCTPVDGEWDPSACLTPTSRGLSLSRRPLAVTAVHVASISQLIKRKLRPGQGKGVLR</sequence>
<evidence type="ECO:0000256" key="1">
    <source>
        <dbReference type="SAM" id="MobiDB-lite"/>
    </source>
</evidence>
<protein>
    <recommendedName>
        <fullName evidence="2">Fibronectin type-III domain-containing protein</fullName>
    </recommendedName>
</protein>
<dbReference type="AlphaFoldDB" id="A0AA40HGU7"/>
<feature type="region of interest" description="Disordered" evidence="1">
    <location>
        <begin position="25"/>
        <end position="44"/>
    </location>
</feature>
<evidence type="ECO:0000313" key="3">
    <source>
        <dbReference type="EMBL" id="KAK1330878.1"/>
    </source>
</evidence>
<accession>A0AA40HGU7</accession>